<organism evidence="8 9">
    <name type="scientific">Lithospermum erythrorhizon</name>
    <name type="common">Purple gromwell</name>
    <name type="synonym">Lithospermum officinale var. erythrorhizon</name>
    <dbReference type="NCBI Taxonomy" id="34254"/>
    <lineage>
        <taxon>Eukaryota</taxon>
        <taxon>Viridiplantae</taxon>
        <taxon>Streptophyta</taxon>
        <taxon>Embryophyta</taxon>
        <taxon>Tracheophyta</taxon>
        <taxon>Spermatophyta</taxon>
        <taxon>Magnoliopsida</taxon>
        <taxon>eudicotyledons</taxon>
        <taxon>Gunneridae</taxon>
        <taxon>Pentapetalae</taxon>
        <taxon>asterids</taxon>
        <taxon>lamiids</taxon>
        <taxon>Boraginales</taxon>
        <taxon>Boraginaceae</taxon>
        <taxon>Boraginoideae</taxon>
        <taxon>Lithospermeae</taxon>
        <taxon>Lithospermum</taxon>
    </lineage>
</organism>
<name>A0AAV3S0Z8_LITER</name>
<dbReference type="AlphaFoldDB" id="A0AAV3S0Z8"/>
<dbReference type="InterPro" id="IPR029028">
    <property type="entry name" value="Alpha/beta_knot_MTases"/>
</dbReference>
<keyword evidence="2 8" id="KW-0489">Methyltransferase</keyword>
<dbReference type="EMBL" id="BAABME010013595">
    <property type="protein sequence ID" value="GAA0186334.1"/>
    <property type="molecule type" value="Genomic_DNA"/>
</dbReference>
<keyword evidence="6" id="KW-0694">RNA-binding</keyword>
<evidence type="ECO:0000256" key="1">
    <source>
        <dbReference type="ARBA" id="ARBA00022555"/>
    </source>
</evidence>
<keyword evidence="1" id="KW-0820">tRNA-binding</keyword>
<keyword evidence="4" id="KW-0949">S-adenosyl-L-methionine</keyword>
<evidence type="ECO:0000256" key="5">
    <source>
        <dbReference type="ARBA" id="ARBA00022694"/>
    </source>
</evidence>
<dbReference type="Proteomes" id="UP001454036">
    <property type="component" value="Unassembled WGS sequence"/>
</dbReference>
<evidence type="ECO:0000256" key="4">
    <source>
        <dbReference type="ARBA" id="ARBA00022691"/>
    </source>
</evidence>
<dbReference type="InterPro" id="IPR001537">
    <property type="entry name" value="SpoU_MeTrfase"/>
</dbReference>
<dbReference type="GO" id="GO:0002938">
    <property type="term" value="P:tRNA guanine ribose methylation"/>
    <property type="evidence" value="ECO:0007669"/>
    <property type="project" value="TreeGrafter"/>
</dbReference>
<dbReference type="SUPFAM" id="SSF75217">
    <property type="entry name" value="alpha/beta knot"/>
    <property type="match status" value="1"/>
</dbReference>
<dbReference type="PANTHER" id="PTHR43453:SF1">
    <property type="entry name" value="TRNA_RRNA METHYLTRANSFERASE SPOU TYPE DOMAIN-CONTAINING PROTEIN"/>
    <property type="match status" value="1"/>
</dbReference>
<reference evidence="8 9" key="1">
    <citation type="submission" date="2024-01" db="EMBL/GenBank/DDBJ databases">
        <title>The complete chloroplast genome sequence of Lithospermum erythrorhizon: insights into the phylogenetic relationship among Boraginaceae species and the maternal lineages of purple gromwells.</title>
        <authorList>
            <person name="Okada T."/>
            <person name="Watanabe K."/>
        </authorList>
    </citation>
    <scope>NUCLEOTIDE SEQUENCE [LARGE SCALE GENOMIC DNA]</scope>
</reference>
<evidence type="ECO:0000313" key="8">
    <source>
        <dbReference type="EMBL" id="GAA0186334.1"/>
    </source>
</evidence>
<dbReference type="InterPro" id="IPR033671">
    <property type="entry name" value="TrmH"/>
</dbReference>
<comment type="caution">
    <text evidence="8">The sequence shown here is derived from an EMBL/GenBank/DDBJ whole genome shotgun (WGS) entry which is preliminary data.</text>
</comment>
<evidence type="ECO:0000259" key="7">
    <source>
        <dbReference type="Pfam" id="PF00588"/>
    </source>
</evidence>
<dbReference type="Gene3D" id="3.40.1280.10">
    <property type="match status" value="1"/>
</dbReference>
<evidence type="ECO:0000256" key="2">
    <source>
        <dbReference type="ARBA" id="ARBA00022603"/>
    </source>
</evidence>
<sequence length="342" mass="38469">MNSGCKTLARSSFSLLYYNTSIQFSLRPYSSHSGIKLQQCKKATRCCFSTAAAISAELSEDLNKDTVEDLLVKKKDVGRLMKMERKHELEFCSNGSKHWFPYLDKFTVLSGDYLNSAEVLEAVDPYIMDMRKERFRNAVKNRSYSVCLVVEGLADFGNVSAAFRSADAMGIQSVHVVSCDSSKRYRDNRHVSMGAEKWLDIELWDSIQECFKHLKLRGYRIATTHLHKDTVSVYDMDWSCPTAIVVGNENKGISDEALQLSDLHCSIPMRGMVDSFNVSVAAGLLMHHAIRDRTSRMGSHGDLTKEESQILLAEFFLRHSGTTTSIANEYAKRKLAAATSKL</sequence>
<dbReference type="GO" id="GO:0000049">
    <property type="term" value="F:tRNA binding"/>
    <property type="evidence" value="ECO:0007669"/>
    <property type="project" value="UniProtKB-KW"/>
</dbReference>
<accession>A0AAV3S0Z8</accession>
<feature type="domain" description="tRNA/rRNA methyltransferase SpoU type" evidence="7">
    <location>
        <begin position="146"/>
        <end position="287"/>
    </location>
</feature>
<dbReference type="CDD" id="cd18092">
    <property type="entry name" value="SpoU-like_TrmH"/>
    <property type="match status" value="1"/>
</dbReference>
<evidence type="ECO:0000313" key="9">
    <source>
        <dbReference type="Proteomes" id="UP001454036"/>
    </source>
</evidence>
<dbReference type="FunFam" id="3.40.1280.10:FF:000016">
    <property type="entry name" value="rRNA methylase-like protein"/>
    <property type="match status" value="1"/>
</dbReference>
<keyword evidence="5" id="KW-0819">tRNA processing</keyword>
<dbReference type="Pfam" id="PF00588">
    <property type="entry name" value="SpoU_methylase"/>
    <property type="match status" value="1"/>
</dbReference>
<dbReference type="GO" id="GO:0008173">
    <property type="term" value="F:RNA methyltransferase activity"/>
    <property type="evidence" value="ECO:0007669"/>
    <property type="project" value="InterPro"/>
</dbReference>
<dbReference type="HAMAP" id="MF_02060">
    <property type="entry name" value="tRNA_methyltr_TrmH"/>
    <property type="match status" value="1"/>
</dbReference>
<protein>
    <submittedName>
        <fullName evidence="8">RNA methyltransferase</fullName>
    </submittedName>
</protein>
<dbReference type="PANTHER" id="PTHR43453">
    <property type="entry name" value="RRNA METHYLASE-LIKE"/>
    <property type="match status" value="1"/>
</dbReference>
<evidence type="ECO:0000256" key="6">
    <source>
        <dbReference type="ARBA" id="ARBA00022884"/>
    </source>
</evidence>
<evidence type="ECO:0000256" key="3">
    <source>
        <dbReference type="ARBA" id="ARBA00022679"/>
    </source>
</evidence>
<gene>
    <name evidence="8" type="ORF">LIER_33622</name>
</gene>
<proteinExistence type="inferred from homology"/>
<dbReference type="InterPro" id="IPR029026">
    <property type="entry name" value="tRNA_m1G_MTases_N"/>
</dbReference>
<keyword evidence="9" id="KW-1185">Reference proteome</keyword>
<keyword evidence="3" id="KW-0808">Transferase</keyword>